<dbReference type="EMBL" id="CP011371">
    <property type="protein sequence ID" value="AKJ31415.1"/>
    <property type="molecule type" value="Genomic_DNA"/>
</dbReference>
<feature type="compositionally biased region" description="Pro residues" evidence="1">
    <location>
        <begin position="18"/>
        <end position="27"/>
    </location>
</feature>
<feature type="region of interest" description="Disordered" evidence="1">
    <location>
        <begin position="1"/>
        <end position="82"/>
    </location>
</feature>
<feature type="compositionally biased region" description="Basic residues" evidence="1">
    <location>
        <begin position="55"/>
        <end position="66"/>
    </location>
</feature>
<protein>
    <submittedName>
        <fullName evidence="2">Uncharacterized protein</fullName>
    </submittedName>
</protein>
<evidence type="ECO:0000313" key="3">
    <source>
        <dbReference type="Proteomes" id="UP000035352"/>
    </source>
</evidence>
<dbReference type="RefSeq" id="WP_047196560.1">
    <property type="nucleotide sequence ID" value="NZ_CP011371.1"/>
</dbReference>
<name>A0A0G3BY02_9BURK</name>
<evidence type="ECO:0000256" key="1">
    <source>
        <dbReference type="SAM" id="MobiDB-lite"/>
    </source>
</evidence>
<gene>
    <name evidence="2" type="ORF">AAW51_4724</name>
</gene>
<dbReference type="Proteomes" id="UP000035352">
    <property type="component" value="Chromosome"/>
</dbReference>
<feature type="compositionally biased region" description="Acidic residues" evidence="1">
    <location>
        <begin position="28"/>
        <end position="40"/>
    </location>
</feature>
<organism evidence="2 3">
    <name type="scientific">Caldimonas brevitalea</name>
    <dbReference type="NCBI Taxonomy" id="413882"/>
    <lineage>
        <taxon>Bacteria</taxon>
        <taxon>Pseudomonadati</taxon>
        <taxon>Pseudomonadota</taxon>
        <taxon>Betaproteobacteria</taxon>
        <taxon>Burkholderiales</taxon>
        <taxon>Sphaerotilaceae</taxon>
        <taxon>Caldimonas</taxon>
    </lineage>
</organism>
<dbReference type="AlphaFoldDB" id="A0A0G3BY02"/>
<dbReference type="KEGG" id="pbh:AAW51_4724"/>
<evidence type="ECO:0000313" key="2">
    <source>
        <dbReference type="EMBL" id="AKJ31415.1"/>
    </source>
</evidence>
<proteinExistence type="predicted"/>
<reference evidence="2 3" key="1">
    <citation type="submission" date="2015-05" db="EMBL/GenBank/DDBJ databases">
        <authorList>
            <person name="Tang B."/>
            <person name="Yu Y."/>
        </authorList>
    </citation>
    <scope>NUCLEOTIDE SEQUENCE [LARGE SCALE GENOMIC DNA]</scope>
    <source>
        <strain evidence="2 3">DSM 7029</strain>
    </source>
</reference>
<sequence>MNRLHCPLPLPMHREPPLHPGPAPDPSEPIDPDPMDEEPLDPGGPHPNPMYHRGTTLHRRRDRWRRAPNATQHGPRTCRPVH</sequence>
<keyword evidence="3" id="KW-1185">Reference proteome</keyword>
<accession>A0A0G3BY02</accession>